<proteinExistence type="predicted"/>
<sequence>CLSSFSFQWEVSSLTSTSPSSTRSPTIEFQSRFAA</sequence>
<feature type="region of interest" description="Disordered" evidence="1">
    <location>
        <begin position="14"/>
        <end position="35"/>
    </location>
</feature>
<organism evidence="2">
    <name type="scientific">Brassica oleracea</name>
    <name type="common">Wild cabbage</name>
    <dbReference type="NCBI Taxonomy" id="3712"/>
    <lineage>
        <taxon>Eukaryota</taxon>
        <taxon>Viridiplantae</taxon>
        <taxon>Streptophyta</taxon>
        <taxon>Embryophyta</taxon>
        <taxon>Tracheophyta</taxon>
        <taxon>Spermatophyta</taxon>
        <taxon>Magnoliopsida</taxon>
        <taxon>eudicotyledons</taxon>
        <taxon>Gunneridae</taxon>
        <taxon>Pentapetalae</taxon>
        <taxon>rosids</taxon>
        <taxon>malvids</taxon>
        <taxon>Brassicales</taxon>
        <taxon>Brassicaceae</taxon>
        <taxon>Brassiceae</taxon>
        <taxon>Brassica</taxon>
    </lineage>
</organism>
<name>A0A3P6BH83_BRAOL</name>
<gene>
    <name evidence="2" type="ORF">BOLC4T22471H</name>
</gene>
<feature type="compositionally biased region" description="Low complexity" evidence="1">
    <location>
        <begin position="14"/>
        <end position="26"/>
    </location>
</feature>
<dbReference type="AlphaFoldDB" id="A0A3P6BH83"/>
<evidence type="ECO:0000313" key="2">
    <source>
        <dbReference type="EMBL" id="VDD05367.1"/>
    </source>
</evidence>
<reference evidence="2" key="1">
    <citation type="submission" date="2018-11" db="EMBL/GenBank/DDBJ databases">
        <authorList>
            <consortium name="Genoscope - CEA"/>
            <person name="William W."/>
        </authorList>
    </citation>
    <scope>NUCLEOTIDE SEQUENCE</scope>
</reference>
<accession>A0A3P6BH83</accession>
<protein>
    <submittedName>
        <fullName evidence="2">Uncharacterized protein</fullName>
    </submittedName>
</protein>
<feature type="non-terminal residue" evidence="2">
    <location>
        <position position="1"/>
    </location>
</feature>
<evidence type="ECO:0000256" key="1">
    <source>
        <dbReference type="SAM" id="MobiDB-lite"/>
    </source>
</evidence>
<dbReference type="EMBL" id="LR031873">
    <property type="protein sequence ID" value="VDD05367.1"/>
    <property type="molecule type" value="Genomic_DNA"/>
</dbReference>